<name>A0A1I5IRP5_PSUAM</name>
<dbReference type="EMBL" id="FOUY01000123">
    <property type="protein sequence ID" value="SFO63040.1"/>
    <property type="molecule type" value="Genomic_DNA"/>
</dbReference>
<evidence type="ECO:0000313" key="1">
    <source>
        <dbReference type="EMBL" id="SFO63040.1"/>
    </source>
</evidence>
<accession>A0A1I5IRP5</accession>
<gene>
    <name evidence="1" type="ORF">SAMN05216207_11234</name>
</gene>
<evidence type="ECO:0000313" key="2">
    <source>
        <dbReference type="Proteomes" id="UP000199614"/>
    </source>
</evidence>
<sequence length="92" mass="10231">MSVARFIADQRTFHRVPHTLACALLGVSISWLYKWLDRANGPNGGATATEQRRARACHDSRVSHGSLVLVIYHRGSRPGKRTTSVFNAVFQP</sequence>
<dbReference type="Proteomes" id="UP000199614">
    <property type="component" value="Unassembled WGS sequence"/>
</dbReference>
<reference evidence="1 2" key="1">
    <citation type="submission" date="2016-10" db="EMBL/GenBank/DDBJ databases">
        <authorList>
            <person name="de Groot N.N."/>
        </authorList>
    </citation>
    <scope>NUCLEOTIDE SEQUENCE [LARGE SCALE GENOMIC DNA]</scope>
    <source>
        <strain evidence="1 2">CGMCC 4.1877</strain>
    </source>
</reference>
<keyword evidence="2" id="KW-1185">Reference proteome</keyword>
<proteinExistence type="predicted"/>
<protein>
    <recommendedName>
        <fullName evidence="3">Transposase</fullName>
    </recommendedName>
</protein>
<evidence type="ECO:0008006" key="3">
    <source>
        <dbReference type="Google" id="ProtNLM"/>
    </source>
</evidence>
<dbReference type="AlphaFoldDB" id="A0A1I5IRP5"/>
<organism evidence="1 2">
    <name type="scientific">Pseudonocardia ammonioxydans</name>
    <dbReference type="NCBI Taxonomy" id="260086"/>
    <lineage>
        <taxon>Bacteria</taxon>
        <taxon>Bacillati</taxon>
        <taxon>Actinomycetota</taxon>
        <taxon>Actinomycetes</taxon>
        <taxon>Pseudonocardiales</taxon>
        <taxon>Pseudonocardiaceae</taxon>
        <taxon>Pseudonocardia</taxon>
    </lineage>
</organism>